<evidence type="ECO:0000313" key="6">
    <source>
        <dbReference type="Proteomes" id="UP000748108"/>
    </source>
</evidence>
<dbReference type="SUPFAM" id="SSF51735">
    <property type="entry name" value="NAD(P)-binding Rossmann-fold domains"/>
    <property type="match status" value="1"/>
</dbReference>
<reference evidence="5" key="1">
    <citation type="journal article" date="2021" name="Microbiology">
        <title>Metagenomic Analysis of the Microbial Community in the Underground Coal Fire Area (Kemerovo Region, Russia) Revealed Predominance of Thermophilic Members of the Phyla Deinococcus-thermus, Aquificae, and Firmicutes.</title>
        <authorList>
            <person name="Kadnikov V."/>
            <person name="Mardanov A.V."/>
            <person name="Beletsky A.V."/>
            <person name="Karnachuk O.V."/>
            <person name="Ravin N.V."/>
        </authorList>
    </citation>
    <scope>NUCLEOTIDE SEQUENCE</scope>
    <source>
        <strain evidence="5">RBS10-49</strain>
    </source>
</reference>
<dbReference type="PROSITE" id="PS00061">
    <property type="entry name" value="ADH_SHORT"/>
    <property type="match status" value="1"/>
</dbReference>
<comment type="caution">
    <text evidence="5">The sequence shown here is derived from an EMBL/GenBank/DDBJ whole genome shotgun (WGS) entry which is preliminary data.</text>
</comment>
<evidence type="ECO:0000256" key="2">
    <source>
        <dbReference type="ARBA" id="ARBA00023002"/>
    </source>
</evidence>
<dbReference type="AlphaFoldDB" id="A0A947GB25"/>
<dbReference type="InterPro" id="IPR002347">
    <property type="entry name" value="SDR_fam"/>
</dbReference>
<evidence type="ECO:0000259" key="4">
    <source>
        <dbReference type="SMART" id="SM00822"/>
    </source>
</evidence>
<dbReference type="CDD" id="cd05371">
    <property type="entry name" value="HSD10-like_SDR_c"/>
    <property type="match status" value="1"/>
</dbReference>
<dbReference type="InterPro" id="IPR020904">
    <property type="entry name" value="Sc_DH/Rdtase_CS"/>
</dbReference>
<dbReference type="SMART" id="SM00822">
    <property type="entry name" value="PKS_KR"/>
    <property type="match status" value="1"/>
</dbReference>
<organism evidence="5 6">
    <name type="scientific">Hydrogenibacillus schlegelii</name>
    <name type="common">Bacillus schlegelii</name>
    <dbReference type="NCBI Taxonomy" id="1484"/>
    <lineage>
        <taxon>Bacteria</taxon>
        <taxon>Bacillati</taxon>
        <taxon>Bacillota</taxon>
        <taxon>Bacilli</taxon>
        <taxon>Bacillales</taxon>
        <taxon>Bacillales Family X. Incertae Sedis</taxon>
        <taxon>Hydrogenibacillus</taxon>
    </lineage>
</organism>
<comment type="similarity">
    <text evidence="1 3">Belongs to the short-chain dehydrogenases/reductases (SDR) family.</text>
</comment>
<protein>
    <submittedName>
        <fullName evidence="5">3-hydroxyacyl-CoA dehydrogenase</fullName>
    </submittedName>
</protein>
<dbReference type="PANTHER" id="PTHR43658:SF8">
    <property type="entry name" value="17-BETA-HYDROXYSTEROID DEHYDROGENASE 14-RELATED"/>
    <property type="match status" value="1"/>
</dbReference>
<dbReference type="PRINTS" id="PR00080">
    <property type="entry name" value="SDRFAMILY"/>
</dbReference>
<evidence type="ECO:0000256" key="3">
    <source>
        <dbReference type="RuleBase" id="RU000363"/>
    </source>
</evidence>
<dbReference type="FunFam" id="3.40.50.720:FF:000215">
    <property type="entry name" value="3-hydroxyacyl-CoA dehydrogenase type-2"/>
    <property type="match status" value="1"/>
</dbReference>
<dbReference type="PRINTS" id="PR00081">
    <property type="entry name" value="GDHRDH"/>
</dbReference>
<proteinExistence type="inferred from homology"/>
<name>A0A947GB25_HYDSH</name>
<evidence type="ECO:0000313" key="5">
    <source>
        <dbReference type="EMBL" id="MBT9281709.1"/>
    </source>
</evidence>
<gene>
    <name evidence="5" type="ORF">KM312_03480</name>
</gene>
<dbReference type="Gene3D" id="3.40.50.720">
    <property type="entry name" value="NAD(P)-binding Rossmann-like Domain"/>
    <property type="match status" value="1"/>
</dbReference>
<dbReference type="InterPro" id="IPR057326">
    <property type="entry name" value="KR_dom"/>
</dbReference>
<evidence type="ECO:0000256" key="1">
    <source>
        <dbReference type="ARBA" id="ARBA00006484"/>
    </source>
</evidence>
<keyword evidence="2" id="KW-0560">Oxidoreductase</keyword>
<dbReference type="Pfam" id="PF00106">
    <property type="entry name" value="adh_short"/>
    <property type="match status" value="1"/>
</dbReference>
<dbReference type="PANTHER" id="PTHR43658">
    <property type="entry name" value="SHORT-CHAIN DEHYDROGENASE/REDUCTASE"/>
    <property type="match status" value="1"/>
</dbReference>
<dbReference type="Proteomes" id="UP000748108">
    <property type="component" value="Unassembled WGS sequence"/>
</dbReference>
<feature type="domain" description="Ketoreductase" evidence="4">
    <location>
        <begin position="6"/>
        <end position="197"/>
    </location>
</feature>
<sequence>MHIQDSVFLITGGASGLGAAAAERLVAQGARVVIADLNEEAGISLADRLGDRAAFARTDVTDETSVRGAIDLARERFGALHGAVNCAGIAIAEKVIGKDGPHDLTRFRRVIEINLVGTFNVVRLTADVMQANPPNEEGERGVIINTASIAAFDGQIGQSAYSAAKGGVAAMTLPLARELARYGIRVVTVAPGVFDTPMMQGLPEKARASLAEQIPFPPRLGRPHEFAHLVAAIIENPMLNGEVIRLDGALRMGPR</sequence>
<dbReference type="EMBL" id="JAHHQF010000043">
    <property type="protein sequence ID" value="MBT9281709.1"/>
    <property type="molecule type" value="Genomic_DNA"/>
</dbReference>
<dbReference type="InterPro" id="IPR036291">
    <property type="entry name" value="NAD(P)-bd_dom_sf"/>
</dbReference>
<accession>A0A947GB25</accession>
<dbReference type="GO" id="GO:0016491">
    <property type="term" value="F:oxidoreductase activity"/>
    <property type="evidence" value="ECO:0007669"/>
    <property type="project" value="UniProtKB-KW"/>
</dbReference>